<evidence type="ECO:0000313" key="3">
    <source>
        <dbReference type="Proteomes" id="UP000790787"/>
    </source>
</evidence>
<proteinExistence type="predicted"/>
<reference evidence="4" key="2">
    <citation type="submission" date="2025-08" db="UniProtKB">
        <authorList>
            <consortium name="RefSeq"/>
        </authorList>
    </citation>
    <scope>IDENTIFICATION</scope>
    <source>
        <tissue evidence="4">Leaf</tissue>
    </source>
</reference>
<gene>
    <name evidence="4" type="primary">LOC107782577</name>
</gene>
<sequence>MKPIFTSDKIPRCSKLTMHKDSHSISKMKPKIRIIHIIAPQIIKTDVENFRELVQRLTGKHAAEGKGSNKKRKELINPQRKMEEESTEEKNYRAENLSNGFWSRYGMDEGFIQNFGEFPVFPFKSTQINMFGETEMPLC</sequence>
<dbReference type="STRING" id="4097.A0A1S3Z3L5"/>
<dbReference type="InterPro" id="IPR008889">
    <property type="entry name" value="VQ"/>
</dbReference>
<accession>A0A1S3Z3L5</accession>
<feature type="region of interest" description="Disordered" evidence="1">
    <location>
        <begin position="59"/>
        <end position="91"/>
    </location>
</feature>
<name>A0A1S3Z3L5_TOBAC</name>
<evidence type="ECO:0000313" key="4">
    <source>
        <dbReference type="RefSeq" id="XP_016458953.1"/>
    </source>
</evidence>
<feature type="compositionally biased region" description="Basic and acidic residues" evidence="1">
    <location>
        <begin position="80"/>
        <end position="91"/>
    </location>
</feature>
<organism evidence="3 4">
    <name type="scientific">Nicotiana tabacum</name>
    <name type="common">Common tobacco</name>
    <dbReference type="NCBI Taxonomy" id="4097"/>
    <lineage>
        <taxon>Eukaryota</taxon>
        <taxon>Viridiplantae</taxon>
        <taxon>Streptophyta</taxon>
        <taxon>Embryophyta</taxon>
        <taxon>Tracheophyta</taxon>
        <taxon>Spermatophyta</taxon>
        <taxon>Magnoliopsida</taxon>
        <taxon>eudicotyledons</taxon>
        <taxon>Gunneridae</taxon>
        <taxon>Pentapetalae</taxon>
        <taxon>asterids</taxon>
        <taxon>lamiids</taxon>
        <taxon>Solanales</taxon>
        <taxon>Solanaceae</taxon>
        <taxon>Nicotianoideae</taxon>
        <taxon>Nicotianeae</taxon>
        <taxon>Nicotiana</taxon>
    </lineage>
</organism>
<feature type="domain" description="VQ" evidence="2">
    <location>
        <begin position="37"/>
        <end position="63"/>
    </location>
</feature>
<dbReference type="OMA" id="ETEMPLC"/>
<dbReference type="Proteomes" id="UP000790787">
    <property type="component" value="Chromosome 5"/>
</dbReference>
<evidence type="ECO:0000256" key="1">
    <source>
        <dbReference type="SAM" id="MobiDB-lite"/>
    </source>
</evidence>
<dbReference type="GO" id="GO:0005634">
    <property type="term" value="C:nucleus"/>
    <property type="evidence" value="ECO:0000318"/>
    <property type="project" value="GO_Central"/>
</dbReference>
<dbReference type="RefSeq" id="XP_016458953.1">
    <property type="nucleotide sequence ID" value="XM_016603467.1"/>
</dbReference>
<dbReference type="GeneID" id="107782577"/>
<dbReference type="AlphaFoldDB" id="A0A1S3Z3L5"/>
<evidence type="ECO:0000259" key="2">
    <source>
        <dbReference type="Pfam" id="PF05678"/>
    </source>
</evidence>
<reference evidence="3" key="1">
    <citation type="journal article" date="2014" name="Nat. Commun.">
        <title>The tobacco genome sequence and its comparison with those of tomato and potato.</title>
        <authorList>
            <person name="Sierro N."/>
            <person name="Battey J.N."/>
            <person name="Ouadi S."/>
            <person name="Bakaher N."/>
            <person name="Bovet L."/>
            <person name="Willig A."/>
            <person name="Goepfert S."/>
            <person name="Peitsch M.C."/>
            <person name="Ivanov N.V."/>
        </authorList>
    </citation>
    <scope>NUCLEOTIDE SEQUENCE [LARGE SCALE GENOMIC DNA]</scope>
</reference>
<dbReference type="PANTHER" id="PTHR33143">
    <property type="entry name" value="F16F4.1 PROTEIN-RELATED"/>
    <property type="match status" value="1"/>
</dbReference>
<dbReference type="KEGG" id="nta:107782577"/>
<keyword evidence="3" id="KW-1185">Reference proteome</keyword>
<dbReference type="Pfam" id="PF05678">
    <property type="entry name" value="VQ"/>
    <property type="match status" value="1"/>
</dbReference>
<dbReference type="PANTHER" id="PTHR33143:SF62">
    <property type="entry name" value="VQ MOTIF-CONTAINING PROTEIN 25-LIKE"/>
    <property type="match status" value="1"/>
</dbReference>
<dbReference type="OrthoDB" id="693437at2759"/>
<dbReference type="InterPro" id="IPR039607">
    <property type="entry name" value="VQ_8/17/18/20/21/25"/>
</dbReference>
<dbReference type="PaxDb" id="4097-A0A1S3Z3L5"/>
<protein>
    <submittedName>
        <fullName evidence="4">VQ motif-containing protein 25-like</fullName>
    </submittedName>
</protein>